<dbReference type="SUPFAM" id="SSF49785">
    <property type="entry name" value="Galactose-binding domain-like"/>
    <property type="match status" value="2"/>
</dbReference>
<dbReference type="InterPro" id="IPR026444">
    <property type="entry name" value="Secre_tail"/>
</dbReference>
<feature type="signal peptide" evidence="1">
    <location>
        <begin position="1"/>
        <end position="28"/>
    </location>
</feature>
<feature type="chain" id="PRO_5026139280" evidence="1">
    <location>
        <begin position="29"/>
        <end position="826"/>
    </location>
</feature>
<dbReference type="SUPFAM" id="SSF51126">
    <property type="entry name" value="Pectin lyase-like"/>
    <property type="match status" value="1"/>
</dbReference>
<evidence type="ECO:0000313" key="4">
    <source>
        <dbReference type="EMBL" id="QGY45688.1"/>
    </source>
</evidence>
<reference evidence="4 5" key="1">
    <citation type="submission" date="2019-11" db="EMBL/GenBank/DDBJ databases">
        <authorList>
            <person name="Zheng R.K."/>
            <person name="Sun C.M."/>
        </authorList>
    </citation>
    <scope>NUCLEOTIDE SEQUENCE [LARGE SCALE GENOMIC DNA]</scope>
    <source>
        <strain evidence="4 5">WC007</strain>
    </source>
</reference>
<feature type="domain" description="Secretion system C-terminal sorting" evidence="3">
    <location>
        <begin position="746"/>
        <end position="817"/>
    </location>
</feature>
<accession>A0A6I6JX55</accession>
<keyword evidence="5" id="KW-1185">Reference proteome</keyword>
<sequence>MKSLFSFFRSYFFFGFFLANLIPTTVLANDINSTKPFYIDENASYYVNTETWNNLPQGGDTIFISANRTHALKFQYLSGSAENPLVIINSGGQVNIDSETAWGALTFENCQYIKVSGAGHPGYKYGFLLSAKSCGLAFSELSSDCEAEFVKISHDGFFGIYAKKDYGGNPPSPVPVFSDLVIHDCFIENVTEGMYLGETKSPGMEFKHVKIYNNIVRNTGREAIQIANMVEDIEIYNNTLLSTGNDSTLYQENILQIGDNSAANVYNNILIGAPSYGIISLGNGNNTYTNNYIADSKGMYIDNRLFTDSTAAIEVSGNYFSQTHDGEVIENRNEINFISITNNQYDTHITFFNNNSGNDTNFVDSDNSLETIEEIAFTDIANNDYSLSANSLAIYGNIGAPGGPEYSEYDEGTTTEDTVPVSEQIRLSSSMITDLVEGGSVYSADYLVDEQDSSVENNEHPTSQSWKPYWNMNNAPYSVYIDLGKVYNITEIALHDMNNVANLEVYYGEPDNWQALFTESCNKYKTWKTHETDVATRYIKLTMSESVYAAVNEIIIYGYEVVVENTLVSEQIQLSGSMIYDLVDGGSVYSADFLVDEQNIVIENDEHPTSQSWKPYWNMNNAPYSVYLDLGRVYNITEIALHDMNNVANLEISYGEPGNWQALFTESCNKYKTWKIHETDIATRYIRLTMSESVYAAVNEIILYGYAEESEDSSFMEEKSVQSESYSVTTSSATIEESISDKNLVLYPNPAQNKLTVDIPQDWAFNYKIEIINMQGIIYYTRDYNELHFGNPTINLEEYNMNKGIYFMRFTNDQGIAKTVKFIKNT</sequence>
<evidence type="ECO:0000259" key="3">
    <source>
        <dbReference type="Pfam" id="PF18962"/>
    </source>
</evidence>
<dbReference type="KEGG" id="mcos:GM418_19030"/>
<feature type="domain" description="F5/8 type C" evidence="2">
    <location>
        <begin position="610"/>
        <end position="692"/>
    </location>
</feature>
<feature type="domain" description="F5/8 type C" evidence="2">
    <location>
        <begin position="443"/>
        <end position="545"/>
    </location>
</feature>
<evidence type="ECO:0000313" key="5">
    <source>
        <dbReference type="Proteomes" id="UP000428260"/>
    </source>
</evidence>
<evidence type="ECO:0000256" key="1">
    <source>
        <dbReference type="SAM" id="SignalP"/>
    </source>
</evidence>
<dbReference type="Proteomes" id="UP000428260">
    <property type="component" value="Chromosome"/>
</dbReference>
<name>A0A6I6JX55_9BACT</name>
<dbReference type="Gene3D" id="2.160.20.10">
    <property type="entry name" value="Single-stranded right-handed beta-helix, Pectin lyase-like"/>
    <property type="match status" value="1"/>
</dbReference>
<dbReference type="Gene3D" id="2.60.120.260">
    <property type="entry name" value="Galactose-binding domain-like"/>
    <property type="match status" value="2"/>
</dbReference>
<dbReference type="Pfam" id="PF18962">
    <property type="entry name" value="Por_Secre_tail"/>
    <property type="match status" value="1"/>
</dbReference>
<dbReference type="InterPro" id="IPR012334">
    <property type="entry name" value="Pectin_lyas_fold"/>
</dbReference>
<dbReference type="InterPro" id="IPR008979">
    <property type="entry name" value="Galactose-bd-like_sf"/>
</dbReference>
<dbReference type="Pfam" id="PF00754">
    <property type="entry name" value="F5_F8_type_C"/>
    <property type="match status" value="2"/>
</dbReference>
<dbReference type="InterPro" id="IPR000421">
    <property type="entry name" value="FA58C"/>
</dbReference>
<organism evidence="4 5">
    <name type="scientific">Maribellus comscasis</name>
    <dbReference type="NCBI Taxonomy" id="2681766"/>
    <lineage>
        <taxon>Bacteria</taxon>
        <taxon>Pseudomonadati</taxon>
        <taxon>Bacteroidota</taxon>
        <taxon>Bacteroidia</taxon>
        <taxon>Marinilabiliales</taxon>
        <taxon>Prolixibacteraceae</taxon>
        <taxon>Maribellus</taxon>
    </lineage>
</organism>
<dbReference type="RefSeq" id="WP_158868831.1">
    <property type="nucleotide sequence ID" value="NZ_CP046401.1"/>
</dbReference>
<evidence type="ECO:0000259" key="2">
    <source>
        <dbReference type="Pfam" id="PF00754"/>
    </source>
</evidence>
<protein>
    <submittedName>
        <fullName evidence="4">T9SS type A sorting domain-containing protein</fullName>
    </submittedName>
</protein>
<dbReference type="AlphaFoldDB" id="A0A6I6JX55"/>
<proteinExistence type="predicted"/>
<keyword evidence="1" id="KW-0732">Signal</keyword>
<dbReference type="InterPro" id="IPR011050">
    <property type="entry name" value="Pectin_lyase_fold/virulence"/>
</dbReference>
<dbReference type="EMBL" id="CP046401">
    <property type="protein sequence ID" value="QGY45688.1"/>
    <property type="molecule type" value="Genomic_DNA"/>
</dbReference>
<gene>
    <name evidence="4" type="ORF">GM418_19030</name>
</gene>
<dbReference type="NCBIfam" id="TIGR04183">
    <property type="entry name" value="Por_Secre_tail"/>
    <property type="match status" value="1"/>
</dbReference>